<evidence type="ECO:0000256" key="6">
    <source>
        <dbReference type="ARBA" id="ARBA00023125"/>
    </source>
</evidence>
<gene>
    <name evidence="11" type="ORF">FZ040_08235</name>
</gene>
<evidence type="ECO:0000256" key="5">
    <source>
        <dbReference type="ARBA" id="ARBA00023015"/>
    </source>
</evidence>
<dbReference type="InterPro" id="IPR018060">
    <property type="entry name" value="HTH_AraC"/>
</dbReference>
<dbReference type="GO" id="GO:0043565">
    <property type="term" value="F:sequence-specific DNA binding"/>
    <property type="evidence" value="ECO:0007669"/>
    <property type="project" value="InterPro"/>
</dbReference>
<dbReference type="EMBL" id="VTOY01000005">
    <property type="protein sequence ID" value="TYZ22625.1"/>
    <property type="molecule type" value="Genomic_DNA"/>
</dbReference>
<evidence type="ECO:0000256" key="7">
    <source>
        <dbReference type="ARBA" id="ARBA00023163"/>
    </source>
</evidence>
<dbReference type="InterPro" id="IPR018062">
    <property type="entry name" value="HTH_AraC-typ_CS"/>
</dbReference>
<keyword evidence="4" id="KW-0902">Two-component regulatory system</keyword>
<evidence type="ECO:0000313" key="12">
    <source>
        <dbReference type="Proteomes" id="UP000323646"/>
    </source>
</evidence>
<dbReference type="GO" id="GO:0000160">
    <property type="term" value="P:phosphorelay signal transduction system"/>
    <property type="evidence" value="ECO:0007669"/>
    <property type="project" value="UniProtKB-KW"/>
</dbReference>
<dbReference type="AlphaFoldDB" id="A0A5D6W6W7"/>
<dbReference type="Pfam" id="PF12833">
    <property type="entry name" value="HTH_18"/>
    <property type="match status" value="1"/>
</dbReference>
<comment type="subcellular location">
    <subcellularLocation>
        <location evidence="1">Cytoplasm</location>
    </subcellularLocation>
</comment>
<feature type="modified residue" description="4-aspartylphosphate" evidence="8">
    <location>
        <position position="55"/>
    </location>
</feature>
<dbReference type="PROSITE" id="PS01124">
    <property type="entry name" value="HTH_ARAC_FAMILY_2"/>
    <property type="match status" value="1"/>
</dbReference>
<keyword evidence="6" id="KW-0238">DNA-binding</keyword>
<keyword evidence="7" id="KW-0804">Transcription</keyword>
<dbReference type="InterPro" id="IPR051552">
    <property type="entry name" value="HptR"/>
</dbReference>
<evidence type="ECO:0000256" key="4">
    <source>
        <dbReference type="ARBA" id="ARBA00023012"/>
    </source>
</evidence>
<comment type="caution">
    <text evidence="11">The sequence shown here is derived from an EMBL/GenBank/DDBJ whole genome shotgun (WGS) entry which is preliminary data.</text>
</comment>
<feature type="domain" description="HTH araC/xylS-type" evidence="9">
    <location>
        <begin position="146"/>
        <end position="244"/>
    </location>
</feature>
<dbReference type="OrthoDB" id="324626at2"/>
<keyword evidence="5" id="KW-0805">Transcription regulation</keyword>
<dbReference type="InterPro" id="IPR020449">
    <property type="entry name" value="Tscrpt_reg_AraC-type_HTH"/>
</dbReference>
<dbReference type="PANTHER" id="PTHR42713">
    <property type="entry name" value="HISTIDINE KINASE-RELATED"/>
    <property type="match status" value="1"/>
</dbReference>
<dbReference type="SUPFAM" id="SSF46689">
    <property type="entry name" value="Homeodomain-like"/>
    <property type="match status" value="1"/>
</dbReference>
<dbReference type="SMART" id="SM00448">
    <property type="entry name" value="REC"/>
    <property type="match status" value="1"/>
</dbReference>
<dbReference type="InterPro" id="IPR011006">
    <property type="entry name" value="CheY-like_superfamily"/>
</dbReference>
<organism evidence="11 12">
    <name type="scientific">Selenomonas ruminis</name>
    <dbReference type="NCBI Taxonomy" id="2593411"/>
    <lineage>
        <taxon>Bacteria</taxon>
        <taxon>Bacillati</taxon>
        <taxon>Bacillota</taxon>
        <taxon>Negativicutes</taxon>
        <taxon>Selenomonadales</taxon>
        <taxon>Selenomonadaceae</taxon>
        <taxon>Selenomonas</taxon>
    </lineage>
</organism>
<dbReference type="RefSeq" id="WP_149171544.1">
    <property type="nucleotide sequence ID" value="NZ_VTOY01000005.1"/>
</dbReference>
<proteinExistence type="predicted"/>
<dbReference type="CDD" id="cd17536">
    <property type="entry name" value="REC_YesN-like"/>
    <property type="match status" value="1"/>
</dbReference>
<accession>A0A5D6W6W7</accession>
<keyword evidence="2" id="KW-0963">Cytoplasm</keyword>
<dbReference type="Gene3D" id="1.10.10.60">
    <property type="entry name" value="Homeodomain-like"/>
    <property type="match status" value="2"/>
</dbReference>
<dbReference type="SUPFAM" id="SSF52172">
    <property type="entry name" value="CheY-like"/>
    <property type="match status" value="1"/>
</dbReference>
<dbReference type="GO" id="GO:0003700">
    <property type="term" value="F:DNA-binding transcription factor activity"/>
    <property type="evidence" value="ECO:0007669"/>
    <property type="project" value="InterPro"/>
</dbReference>
<dbReference type="PANTHER" id="PTHR42713:SF3">
    <property type="entry name" value="TRANSCRIPTIONAL REGULATORY PROTEIN HPTR"/>
    <property type="match status" value="1"/>
</dbReference>
<dbReference type="SMART" id="SM00342">
    <property type="entry name" value="HTH_ARAC"/>
    <property type="match status" value="1"/>
</dbReference>
<dbReference type="Pfam" id="PF00072">
    <property type="entry name" value="Response_reg"/>
    <property type="match status" value="1"/>
</dbReference>
<evidence type="ECO:0000313" key="11">
    <source>
        <dbReference type="EMBL" id="TYZ22625.1"/>
    </source>
</evidence>
<protein>
    <submittedName>
        <fullName evidence="11">Response regulator</fullName>
    </submittedName>
</protein>
<dbReference type="Gene3D" id="3.40.50.2300">
    <property type="match status" value="1"/>
</dbReference>
<evidence type="ECO:0000259" key="9">
    <source>
        <dbReference type="PROSITE" id="PS01124"/>
    </source>
</evidence>
<dbReference type="GO" id="GO:0005737">
    <property type="term" value="C:cytoplasm"/>
    <property type="evidence" value="ECO:0007669"/>
    <property type="project" value="UniProtKB-SubCell"/>
</dbReference>
<evidence type="ECO:0000256" key="8">
    <source>
        <dbReference type="PROSITE-ProRule" id="PRU00169"/>
    </source>
</evidence>
<dbReference type="PRINTS" id="PR00032">
    <property type="entry name" value="HTHARAC"/>
</dbReference>
<dbReference type="PROSITE" id="PS00041">
    <property type="entry name" value="HTH_ARAC_FAMILY_1"/>
    <property type="match status" value="1"/>
</dbReference>
<keyword evidence="12" id="KW-1185">Reference proteome</keyword>
<dbReference type="InterPro" id="IPR009057">
    <property type="entry name" value="Homeodomain-like_sf"/>
</dbReference>
<feature type="domain" description="Response regulatory" evidence="10">
    <location>
        <begin position="3"/>
        <end position="120"/>
    </location>
</feature>
<evidence type="ECO:0000256" key="2">
    <source>
        <dbReference type="ARBA" id="ARBA00022490"/>
    </source>
</evidence>
<evidence type="ECO:0000256" key="3">
    <source>
        <dbReference type="ARBA" id="ARBA00022553"/>
    </source>
</evidence>
<evidence type="ECO:0000259" key="10">
    <source>
        <dbReference type="PROSITE" id="PS50110"/>
    </source>
</evidence>
<keyword evidence="3 8" id="KW-0597">Phosphoprotein</keyword>
<dbReference type="InterPro" id="IPR001789">
    <property type="entry name" value="Sig_transdc_resp-reg_receiver"/>
</dbReference>
<dbReference type="Proteomes" id="UP000323646">
    <property type="component" value="Unassembled WGS sequence"/>
</dbReference>
<dbReference type="PROSITE" id="PS50110">
    <property type="entry name" value="RESPONSE_REGULATORY"/>
    <property type="match status" value="1"/>
</dbReference>
<sequence length="256" mass="29040">MLKLVIVEDEEIIRRGLIETIDWQAMGAEVCGSAADGEEALAVISKVPPDVVLTDVRMPVMDGLELARRLQEIDASIQVVFLTSHADFEYAREAMRLHVDDYLLKPVDEDELAAVMKRLSEERGDSALPFERELSAARDSRNPYVRAVVEVIEKSWQQRISLEPIAEKQQVSVSYLSRKLKEETENTFSSLLAKYRLQQSIVMLKEGTWRIYEVAEECGFSDYKNFCQVFKRYLGMAPSELLAGGDREKDGELGSK</sequence>
<reference evidence="11 12" key="1">
    <citation type="submission" date="2019-08" db="EMBL/GenBank/DDBJ databases">
        <title>Selenomonas sp. mPRGC5 and Selenomonas sp. mPRGC8 isolated from ruminal fluid of dairy goat (Capra hircus).</title>
        <authorList>
            <person name="Poothong S."/>
            <person name="Nuengjamnong C."/>
            <person name="Tanasupawat S."/>
        </authorList>
    </citation>
    <scope>NUCLEOTIDE SEQUENCE [LARGE SCALE GENOMIC DNA]</scope>
    <source>
        <strain evidence="12">mPRGC5</strain>
    </source>
</reference>
<name>A0A5D6W6W7_9FIRM</name>
<evidence type="ECO:0000256" key="1">
    <source>
        <dbReference type="ARBA" id="ARBA00004496"/>
    </source>
</evidence>